<name>A0ABR1DCC2_NECAM</name>
<protein>
    <submittedName>
        <fullName evidence="1">Uncharacterized protein</fullName>
    </submittedName>
</protein>
<dbReference type="EMBL" id="JAVFWL010000004">
    <property type="protein sequence ID" value="KAK6748144.1"/>
    <property type="molecule type" value="Genomic_DNA"/>
</dbReference>
<sequence>MSTCVLTFCGKMDMSFQTFSHSKYYSLRNLCFADGIVLITSRINLAGRMLTEFGEICGCMSSAGSEKTMFMRNGWVSDALFTFNGHPNARATFICVEE</sequence>
<evidence type="ECO:0000313" key="2">
    <source>
        <dbReference type="Proteomes" id="UP001303046"/>
    </source>
</evidence>
<dbReference type="Proteomes" id="UP001303046">
    <property type="component" value="Unassembled WGS sequence"/>
</dbReference>
<reference evidence="1 2" key="1">
    <citation type="submission" date="2023-08" db="EMBL/GenBank/DDBJ databases">
        <title>A Necator americanus chromosomal reference genome.</title>
        <authorList>
            <person name="Ilik V."/>
            <person name="Petrzelkova K.J."/>
            <person name="Pardy F."/>
            <person name="Fuh T."/>
            <person name="Niatou-Singa F.S."/>
            <person name="Gouil Q."/>
            <person name="Baker L."/>
            <person name="Ritchie M.E."/>
            <person name="Jex A.R."/>
            <person name="Gazzola D."/>
            <person name="Li H."/>
            <person name="Toshio Fujiwara R."/>
            <person name="Zhan B."/>
            <person name="Aroian R.V."/>
            <person name="Pafco B."/>
            <person name="Schwarz E.M."/>
        </authorList>
    </citation>
    <scope>NUCLEOTIDE SEQUENCE [LARGE SCALE GENOMIC DNA]</scope>
    <source>
        <strain evidence="1 2">Aroian</strain>
        <tissue evidence="1">Whole animal</tissue>
    </source>
</reference>
<organism evidence="1 2">
    <name type="scientific">Necator americanus</name>
    <name type="common">Human hookworm</name>
    <dbReference type="NCBI Taxonomy" id="51031"/>
    <lineage>
        <taxon>Eukaryota</taxon>
        <taxon>Metazoa</taxon>
        <taxon>Ecdysozoa</taxon>
        <taxon>Nematoda</taxon>
        <taxon>Chromadorea</taxon>
        <taxon>Rhabditida</taxon>
        <taxon>Rhabditina</taxon>
        <taxon>Rhabditomorpha</taxon>
        <taxon>Strongyloidea</taxon>
        <taxon>Ancylostomatidae</taxon>
        <taxon>Bunostominae</taxon>
        <taxon>Necator</taxon>
    </lineage>
</organism>
<comment type="caution">
    <text evidence="1">The sequence shown here is derived from an EMBL/GenBank/DDBJ whole genome shotgun (WGS) entry which is preliminary data.</text>
</comment>
<keyword evidence="2" id="KW-1185">Reference proteome</keyword>
<accession>A0ABR1DCC2</accession>
<evidence type="ECO:0000313" key="1">
    <source>
        <dbReference type="EMBL" id="KAK6748144.1"/>
    </source>
</evidence>
<proteinExistence type="predicted"/>
<gene>
    <name evidence="1" type="primary">Necator_chrIV.g14314</name>
    <name evidence="1" type="ORF">RB195_001020</name>
</gene>